<dbReference type="Proteomes" id="UP000217564">
    <property type="component" value="Unassembled WGS sequence"/>
</dbReference>
<dbReference type="InterPro" id="IPR012674">
    <property type="entry name" value="Calycin"/>
</dbReference>
<dbReference type="EMBL" id="RHFF01000016">
    <property type="protein sequence ID" value="TGD37425.1"/>
    <property type="molecule type" value="Genomic_DNA"/>
</dbReference>
<name>A0A2A3Z4U2_BREAU</name>
<comment type="caution">
    <text evidence="2">The sequence shown here is derived from an EMBL/GenBank/DDBJ whole genome shotgun (WGS) entry which is preliminary data.</text>
</comment>
<dbReference type="CDD" id="cd07828">
    <property type="entry name" value="lipocalin_heme-bd-THAP4-like"/>
    <property type="match status" value="1"/>
</dbReference>
<evidence type="ECO:0000313" key="4">
    <source>
        <dbReference type="Proteomes" id="UP000217564"/>
    </source>
</evidence>
<sequence length="156" mass="17065">MALPPQLQPLIGTWRGTGSGHYPTIDPFSYTEELVFRDVAKPFLAYQQRTWSPDGQPMHMETGFLRSPTPSSVEFVLAQPTGHAELAEGTLTATEDGLVLELQSPQILVTASAKSVQATARTYRLTKNQLSVDFSMAAVGVALTHHLRSDLVRAED</sequence>
<dbReference type="Proteomes" id="UP000297736">
    <property type="component" value="Unassembled WGS sequence"/>
</dbReference>
<feature type="domain" description="THAP4-like heme-binding" evidence="1">
    <location>
        <begin position="6"/>
        <end position="153"/>
    </location>
</feature>
<dbReference type="RefSeq" id="WP_096162240.1">
    <property type="nucleotide sequence ID" value="NZ_JABUXY010000002.1"/>
</dbReference>
<dbReference type="PANTHER" id="PTHR15854">
    <property type="entry name" value="THAP4 PROTEIN"/>
    <property type="match status" value="1"/>
</dbReference>
<dbReference type="AlphaFoldDB" id="A0A2A3Z4U2"/>
<evidence type="ECO:0000313" key="2">
    <source>
        <dbReference type="EMBL" id="PCC46574.1"/>
    </source>
</evidence>
<dbReference type="SUPFAM" id="SSF50814">
    <property type="entry name" value="Lipocalins"/>
    <property type="match status" value="1"/>
</dbReference>
<organism evidence="2 4">
    <name type="scientific">Brevibacterium aurantiacum</name>
    <dbReference type="NCBI Taxonomy" id="273384"/>
    <lineage>
        <taxon>Bacteria</taxon>
        <taxon>Bacillati</taxon>
        <taxon>Actinomycetota</taxon>
        <taxon>Actinomycetes</taxon>
        <taxon>Micrococcales</taxon>
        <taxon>Brevibacteriaceae</taxon>
        <taxon>Brevibacterium</taxon>
    </lineage>
</organism>
<dbReference type="EMBL" id="NRGP01000014">
    <property type="protein sequence ID" value="PCC46574.1"/>
    <property type="molecule type" value="Genomic_DNA"/>
</dbReference>
<dbReference type="InterPro" id="IPR014878">
    <property type="entry name" value="THAP4-like_heme-bd"/>
</dbReference>
<dbReference type="InterPro" id="IPR045165">
    <property type="entry name" value="Nitrobindin"/>
</dbReference>
<reference evidence="3 5" key="2">
    <citation type="submission" date="2018-10" db="EMBL/GenBank/DDBJ databases">
        <title>Brevibacterium genomes from Austrain hard cheese rinds.</title>
        <authorList>
            <person name="Anast J.M."/>
            <person name="Dzieciol M."/>
            <person name="Schultz D.L."/>
            <person name="Mann E."/>
            <person name="Wagner M."/>
            <person name="Schmitz-Esser S."/>
        </authorList>
    </citation>
    <scope>NUCLEOTIDE SEQUENCE [LARGE SCALE GENOMIC DNA]</scope>
    <source>
        <strain evidence="3 5">L261</strain>
    </source>
</reference>
<gene>
    <name evidence="2" type="ORF">CIK64_10940</name>
    <name evidence="3" type="ORF">EB834_15255</name>
</gene>
<reference evidence="2 4" key="1">
    <citation type="journal article" date="2017" name="Elife">
        <title>Extensive horizontal gene transfer in cheese-associated bacteria.</title>
        <authorList>
            <person name="Bonham K.S."/>
            <person name="Wolfe B.E."/>
            <person name="Dutton R.J."/>
        </authorList>
    </citation>
    <scope>NUCLEOTIDE SEQUENCE [LARGE SCALE GENOMIC DNA]</scope>
    <source>
        <strain evidence="2 4">947_7</strain>
    </source>
</reference>
<dbReference type="PANTHER" id="PTHR15854:SF4">
    <property type="entry name" value="PEROXYNITRITE ISOMERASE THAP4"/>
    <property type="match status" value="1"/>
</dbReference>
<dbReference type="Gene3D" id="2.40.128.20">
    <property type="match status" value="1"/>
</dbReference>
<protein>
    <submittedName>
        <fullName evidence="3">FABP family protein</fullName>
    </submittedName>
    <submittedName>
        <fullName evidence="2">Fatty acid-binding-like protein</fullName>
    </submittedName>
</protein>
<dbReference type="Pfam" id="PF08768">
    <property type="entry name" value="THAP4_heme-bd"/>
    <property type="match status" value="1"/>
</dbReference>
<evidence type="ECO:0000313" key="5">
    <source>
        <dbReference type="Proteomes" id="UP000297736"/>
    </source>
</evidence>
<accession>A0A2A3Z4U2</accession>
<evidence type="ECO:0000259" key="1">
    <source>
        <dbReference type="Pfam" id="PF08768"/>
    </source>
</evidence>
<evidence type="ECO:0000313" key="3">
    <source>
        <dbReference type="EMBL" id="TGD37425.1"/>
    </source>
</evidence>
<proteinExistence type="predicted"/>